<accession>A0A091DRL1</accession>
<evidence type="ECO:0000313" key="2">
    <source>
        <dbReference type="EMBL" id="KFO32920.1"/>
    </source>
</evidence>
<gene>
    <name evidence="2" type="ORF">H920_05536</name>
</gene>
<feature type="region of interest" description="Disordered" evidence="1">
    <location>
        <begin position="34"/>
        <end position="71"/>
    </location>
</feature>
<feature type="compositionally biased region" description="Acidic residues" evidence="1">
    <location>
        <begin position="109"/>
        <end position="132"/>
    </location>
</feature>
<protein>
    <submittedName>
        <fullName evidence="2">Uncharacterized protein</fullName>
    </submittedName>
</protein>
<evidence type="ECO:0000313" key="3">
    <source>
        <dbReference type="Proteomes" id="UP000028990"/>
    </source>
</evidence>
<dbReference type="AlphaFoldDB" id="A0A091DRL1"/>
<proteinExistence type="predicted"/>
<sequence length="153" mass="17191">MTCCGPSPEPGKPDKCPLQLSGQCTRAKRTWEWSSLPPAPRFSPAQGNRVDREQTNLTEEDINTQEESPASGLKVIALHRVWVRDSLGKIGLEKMRDLTGISSFRKKDEEEEGGGEEEEEKEEKEEKEEEEQEKEKKGGVGEEGGGEEQRFTE</sequence>
<dbReference type="Proteomes" id="UP000028990">
    <property type="component" value="Unassembled WGS sequence"/>
</dbReference>
<feature type="region of interest" description="Disordered" evidence="1">
    <location>
        <begin position="92"/>
        <end position="153"/>
    </location>
</feature>
<name>A0A091DRL1_FUKDA</name>
<organism evidence="2 3">
    <name type="scientific">Fukomys damarensis</name>
    <name type="common">Damaraland mole rat</name>
    <name type="synonym">Cryptomys damarensis</name>
    <dbReference type="NCBI Taxonomy" id="885580"/>
    <lineage>
        <taxon>Eukaryota</taxon>
        <taxon>Metazoa</taxon>
        <taxon>Chordata</taxon>
        <taxon>Craniata</taxon>
        <taxon>Vertebrata</taxon>
        <taxon>Euteleostomi</taxon>
        <taxon>Mammalia</taxon>
        <taxon>Eutheria</taxon>
        <taxon>Euarchontoglires</taxon>
        <taxon>Glires</taxon>
        <taxon>Rodentia</taxon>
        <taxon>Hystricomorpha</taxon>
        <taxon>Bathyergidae</taxon>
        <taxon>Fukomys</taxon>
    </lineage>
</organism>
<dbReference type="EMBL" id="KN122106">
    <property type="protein sequence ID" value="KFO32920.1"/>
    <property type="molecule type" value="Genomic_DNA"/>
</dbReference>
<reference evidence="2 3" key="1">
    <citation type="submission" date="2013-11" db="EMBL/GenBank/DDBJ databases">
        <title>The Damaraland mole rat (Fukomys damarensis) genome and evolution of African mole rats.</title>
        <authorList>
            <person name="Gladyshev V.N."/>
            <person name="Fang X."/>
        </authorList>
    </citation>
    <scope>NUCLEOTIDE SEQUENCE [LARGE SCALE GENOMIC DNA]</scope>
    <source>
        <tissue evidence="2">Liver</tissue>
    </source>
</reference>
<evidence type="ECO:0000256" key="1">
    <source>
        <dbReference type="SAM" id="MobiDB-lite"/>
    </source>
</evidence>
<keyword evidence="3" id="KW-1185">Reference proteome</keyword>